<dbReference type="SUPFAM" id="SSF53098">
    <property type="entry name" value="Ribonuclease H-like"/>
    <property type="match status" value="1"/>
</dbReference>
<dbReference type="SMART" id="SM00479">
    <property type="entry name" value="EXOIII"/>
    <property type="match status" value="1"/>
</dbReference>
<dbReference type="FunFam" id="3.30.420.10:FF:000045">
    <property type="entry name" value="3'-5' exonuclease DinG"/>
    <property type="match status" value="1"/>
</dbReference>
<evidence type="ECO:0000259" key="6">
    <source>
        <dbReference type="SMART" id="SM00479"/>
    </source>
</evidence>
<gene>
    <name evidence="7" type="primary">polC_1</name>
    <name evidence="7" type="ORF">SCARR_03659</name>
</gene>
<protein>
    <submittedName>
        <fullName evidence="7">DNA polymerase III PolC-type</fullName>
    </submittedName>
</protein>
<dbReference type="CDD" id="cd06127">
    <property type="entry name" value="DEDDh"/>
    <property type="match status" value="1"/>
</dbReference>
<evidence type="ECO:0000256" key="4">
    <source>
        <dbReference type="ARBA" id="ARBA00025483"/>
    </source>
</evidence>
<dbReference type="RefSeq" id="WP_136063032.1">
    <property type="nucleotide sequence ID" value="NZ_CAAHFH010000002.1"/>
</dbReference>
<dbReference type="InterPro" id="IPR036397">
    <property type="entry name" value="RNaseH_sf"/>
</dbReference>
<dbReference type="GO" id="GO:0003887">
    <property type="term" value="F:DNA-directed DNA polymerase activity"/>
    <property type="evidence" value="ECO:0007669"/>
    <property type="project" value="InterPro"/>
</dbReference>
<evidence type="ECO:0000256" key="3">
    <source>
        <dbReference type="ARBA" id="ARBA00022839"/>
    </source>
</evidence>
<dbReference type="InterPro" id="IPR013520">
    <property type="entry name" value="Ribonucl_H"/>
</dbReference>
<proteinExistence type="predicted"/>
<evidence type="ECO:0000256" key="5">
    <source>
        <dbReference type="ARBA" id="ARBA00026073"/>
    </source>
</evidence>
<comment type="function">
    <text evidence="4">DNA polymerase III is a complex, multichain enzyme responsible for most of the replicative synthesis in bacteria. The epsilon subunit contain the editing function and is a proofreading 3'-5' exonuclease.</text>
</comment>
<comment type="subunit">
    <text evidence="5">DNA polymerase III contains a core (composed of alpha, epsilon and theta chains) that associates with a tau subunit. This core dimerizes to form the POLIII' complex. PolIII' associates with the gamma complex (composed of gamma, delta, delta', psi and chi chains) and with the beta chain to form the complete DNA polymerase III complex.</text>
</comment>
<dbReference type="AlphaFoldDB" id="A0A6C2UMT5"/>
<dbReference type="Gene3D" id="3.30.420.10">
    <property type="entry name" value="Ribonuclease H-like superfamily/Ribonuclease H"/>
    <property type="match status" value="1"/>
</dbReference>
<dbReference type="InterPro" id="IPR006054">
    <property type="entry name" value="DnaQ"/>
</dbReference>
<evidence type="ECO:0000313" key="8">
    <source>
        <dbReference type="Proteomes" id="UP000346198"/>
    </source>
</evidence>
<dbReference type="NCBIfam" id="TIGR00573">
    <property type="entry name" value="dnaq"/>
    <property type="match status" value="1"/>
</dbReference>
<dbReference type="GO" id="GO:0008408">
    <property type="term" value="F:3'-5' exonuclease activity"/>
    <property type="evidence" value="ECO:0007669"/>
    <property type="project" value="TreeGrafter"/>
</dbReference>
<keyword evidence="3" id="KW-0269">Exonuclease</keyword>
<dbReference type="InterPro" id="IPR012337">
    <property type="entry name" value="RNaseH-like_sf"/>
</dbReference>
<evidence type="ECO:0000313" key="7">
    <source>
        <dbReference type="EMBL" id="VGO21585.1"/>
    </source>
</evidence>
<feature type="domain" description="Exonuclease" evidence="6">
    <location>
        <begin position="2"/>
        <end position="168"/>
    </location>
</feature>
<dbReference type="PANTHER" id="PTHR30231">
    <property type="entry name" value="DNA POLYMERASE III SUBUNIT EPSILON"/>
    <property type="match status" value="1"/>
</dbReference>
<dbReference type="Proteomes" id="UP000346198">
    <property type="component" value="Unassembled WGS sequence"/>
</dbReference>
<keyword evidence="8" id="KW-1185">Reference proteome</keyword>
<dbReference type="GO" id="GO:0003677">
    <property type="term" value="F:DNA binding"/>
    <property type="evidence" value="ECO:0007669"/>
    <property type="project" value="InterPro"/>
</dbReference>
<accession>A0A6C2UMT5</accession>
<name>A0A6C2UMT5_9BACT</name>
<dbReference type="GO" id="GO:0006260">
    <property type="term" value="P:DNA replication"/>
    <property type="evidence" value="ECO:0007669"/>
    <property type="project" value="InterPro"/>
</dbReference>
<dbReference type="PANTHER" id="PTHR30231:SF4">
    <property type="entry name" value="PROTEIN NEN2"/>
    <property type="match status" value="1"/>
</dbReference>
<evidence type="ECO:0000256" key="2">
    <source>
        <dbReference type="ARBA" id="ARBA00022801"/>
    </source>
</evidence>
<evidence type="ECO:0000256" key="1">
    <source>
        <dbReference type="ARBA" id="ARBA00022722"/>
    </source>
</evidence>
<dbReference type="EMBL" id="CAAHFH010000002">
    <property type="protein sequence ID" value="VGO21585.1"/>
    <property type="molecule type" value="Genomic_DNA"/>
</dbReference>
<dbReference type="Pfam" id="PF00929">
    <property type="entry name" value="RNase_T"/>
    <property type="match status" value="1"/>
</dbReference>
<sequence>MKFVAFDLETTGTKPQSDMIVEIGAVLFDGATALKGFGALVDPGIPIPPDASAVNGITDDMLRGKPSVAEVLGDFADFCGDLPLVAHNAPFDFKFLMEDVKLHRSAAPKGIVLDTLPLARKVFPGLPNYKLWTLVRHFNFPSGTFHRAEEDSSYCGLLFDKIFRTLEMRGEPCSESDLAKMCGKEEMRFPQFAAQPDQLDLF</sequence>
<keyword evidence="2" id="KW-0378">Hydrolase</keyword>
<reference evidence="7 8" key="1">
    <citation type="submission" date="2019-04" db="EMBL/GenBank/DDBJ databases">
        <authorList>
            <person name="Van Vliet M D."/>
        </authorList>
    </citation>
    <scope>NUCLEOTIDE SEQUENCE [LARGE SCALE GENOMIC DNA]</scope>
    <source>
        <strain evidence="7 8">F21</strain>
    </source>
</reference>
<keyword evidence="1" id="KW-0540">Nuclease</keyword>
<organism evidence="7 8">
    <name type="scientific">Pontiella sulfatireligans</name>
    <dbReference type="NCBI Taxonomy" id="2750658"/>
    <lineage>
        <taxon>Bacteria</taxon>
        <taxon>Pseudomonadati</taxon>
        <taxon>Kiritimatiellota</taxon>
        <taxon>Kiritimatiellia</taxon>
        <taxon>Kiritimatiellales</taxon>
        <taxon>Pontiellaceae</taxon>
        <taxon>Pontiella</taxon>
    </lineage>
</organism>